<dbReference type="InterPro" id="IPR036097">
    <property type="entry name" value="HisK_dim/P_sf"/>
</dbReference>
<sequence length="1033" mass="111082">MGAVAGAVLLVSPAGDCLEIAATHGHADGARTVWQGGRLDDRVPAGDALKQQVALFFEDEDKLTAAYPGFEQRSSAVIPVASAVLPMVLAGQALGVIMLEFREPHHFTPGEKRFLSILSTQCALALGRGRHSAALQGQVAARTLELEQARARAEVLATLGDALQGARSPDAVAALALEPLAQGLGLSSAMVVQLGRGALEAAASWGEVLPAAAHLQAGGAALVEVPVLARVARTDEGEYHADDCVAWGGPTSLPMRAFAVEPIHTPGGSVAGFLCVWRRSEAEPWPGGDRDLLRRAAGTLGQALERTQNTAQLESYAQQIEEQRAALDAFVAYKTAVGSESDVLALARQAVKVVRAGLPHVSVAYYELDGELWTARVWSDDVPPEVAAEIQAGVPVDAPDFKKAAHTRAAVFADGWEAEGNGLPSTVAYGAVALLPLVVNGQTRSLFAAGTRDAHAWQEREKALIQAVVRGLDLTLDRTEITRRLQEQNAELDARSRALEGFANLTRDLSVEVETPTLVARAQEVVMSLLTPGYALYYERRSGLWRNTVQTGALGRMPGEGEALQAVIDAGFPYDGPQSLVVPWTTRQPFYQDTYQRGSDTDAAIVQHVNTVATLPVFVNGEIVGIICFVLFDARTWTGTDKAVMVTVVRSLGLALERARGVAELTRVSRFNELVLNSIGEGLTTIDRQGRTMLANPAALKMLGYAASDFVGRPQHALIHHSYPDGSPFPQEQCGIYASFADGSVHTGADEVFWRADGSSFPVEYISTPILNEAGETGGSVLVFRDVTERQRAEETLKRANEELRRSNAELEQFAYVASHDLQEPLRTVTSFSQLLASRYAGQIDDKGQLYIRMMGEGTARMSQLLHDLLAFSRVASGAAPPVRVNMTTLLTQVRHDLDAQIQQAGGEVVLGQVPDVLGNASQLHQLFQNLIGNALKFAHAGRPPTVHVEATRGGDWVRFSVQDNGIGVAPEYFERIFTIFQRLHTREQYEGSGIGLSIARKIVERHGGQLWLESTPGAGTTFFCTLPAPRGA</sequence>
<dbReference type="Gene3D" id="3.30.450.20">
    <property type="entry name" value="PAS domain"/>
    <property type="match status" value="1"/>
</dbReference>
<dbReference type="CDD" id="cd00130">
    <property type="entry name" value="PAS"/>
    <property type="match status" value="1"/>
</dbReference>
<gene>
    <name evidence="10" type="ORF">GCM10010840_08760</name>
</gene>
<dbReference type="Gene3D" id="1.10.287.130">
    <property type="match status" value="1"/>
</dbReference>
<dbReference type="SMART" id="SM00387">
    <property type="entry name" value="HATPase_c"/>
    <property type="match status" value="1"/>
</dbReference>
<dbReference type="Pfam" id="PF02518">
    <property type="entry name" value="HATPase_c"/>
    <property type="match status" value="1"/>
</dbReference>
<dbReference type="EC" id="2.7.13.3" evidence="2"/>
<dbReference type="InterPro" id="IPR004358">
    <property type="entry name" value="Sig_transdc_His_kin-like_C"/>
</dbReference>
<dbReference type="SMART" id="SM00065">
    <property type="entry name" value="GAF"/>
    <property type="match status" value="3"/>
</dbReference>
<evidence type="ECO:0000259" key="7">
    <source>
        <dbReference type="PROSITE" id="PS50109"/>
    </source>
</evidence>
<dbReference type="PANTHER" id="PTHR43304">
    <property type="entry name" value="PHYTOCHROME-LIKE PROTEIN CPH1"/>
    <property type="match status" value="1"/>
</dbReference>
<evidence type="ECO:0000313" key="11">
    <source>
        <dbReference type="Proteomes" id="UP000639973"/>
    </source>
</evidence>
<dbReference type="InterPro" id="IPR003018">
    <property type="entry name" value="GAF"/>
</dbReference>
<evidence type="ECO:0000256" key="6">
    <source>
        <dbReference type="SAM" id="Coils"/>
    </source>
</evidence>
<dbReference type="InterPro" id="IPR052162">
    <property type="entry name" value="Sensor_kinase/Photoreceptor"/>
</dbReference>
<evidence type="ECO:0000256" key="5">
    <source>
        <dbReference type="ARBA" id="ARBA00022777"/>
    </source>
</evidence>
<evidence type="ECO:0000256" key="3">
    <source>
        <dbReference type="ARBA" id="ARBA00022553"/>
    </source>
</evidence>
<feature type="domain" description="PAC" evidence="9">
    <location>
        <begin position="747"/>
        <end position="799"/>
    </location>
</feature>
<dbReference type="InterPro" id="IPR035965">
    <property type="entry name" value="PAS-like_dom_sf"/>
</dbReference>
<protein>
    <recommendedName>
        <fullName evidence="2">histidine kinase</fullName>
        <ecNumber evidence="2">2.7.13.3</ecNumber>
    </recommendedName>
</protein>
<dbReference type="Pfam" id="PF13426">
    <property type="entry name" value="PAS_9"/>
    <property type="match status" value="1"/>
</dbReference>
<dbReference type="PROSITE" id="PS50112">
    <property type="entry name" value="PAS"/>
    <property type="match status" value="1"/>
</dbReference>
<dbReference type="Pfam" id="PF00512">
    <property type="entry name" value="HisKA"/>
    <property type="match status" value="1"/>
</dbReference>
<dbReference type="NCBIfam" id="TIGR00229">
    <property type="entry name" value="sensory_box"/>
    <property type="match status" value="1"/>
</dbReference>
<organism evidence="10 11">
    <name type="scientific">Deinococcus aerolatus</name>
    <dbReference type="NCBI Taxonomy" id="522487"/>
    <lineage>
        <taxon>Bacteria</taxon>
        <taxon>Thermotogati</taxon>
        <taxon>Deinococcota</taxon>
        <taxon>Deinococci</taxon>
        <taxon>Deinococcales</taxon>
        <taxon>Deinococcaceae</taxon>
        <taxon>Deinococcus</taxon>
    </lineage>
</organism>
<dbReference type="InterPro" id="IPR000014">
    <property type="entry name" value="PAS"/>
</dbReference>
<evidence type="ECO:0000256" key="4">
    <source>
        <dbReference type="ARBA" id="ARBA00022679"/>
    </source>
</evidence>
<name>A0ABQ2G426_9DEIO</name>
<evidence type="ECO:0000256" key="1">
    <source>
        <dbReference type="ARBA" id="ARBA00000085"/>
    </source>
</evidence>
<dbReference type="Pfam" id="PF13185">
    <property type="entry name" value="GAF_2"/>
    <property type="match status" value="1"/>
</dbReference>
<dbReference type="EMBL" id="BMOL01000002">
    <property type="protein sequence ID" value="GGL72965.1"/>
    <property type="molecule type" value="Genomic_DNA"/>
</dbReference>
<keyword evidence="6" id="KW-0175">Coiled coil</keyword>
<dbReference type="PRINTS" id="PR00344">
    <property type="entry name" value="BCTRLSENSOR"/>
</dbReference>
<dbReference type="SMART" id="SM00091">
    <property type="entry name" value="PAS"/>
    <property type="match status" value="1"/>
</dbReference>
<dbReference type="SUPFAM" id="SSF55785">
    <property type="entry name" value="PYP-like sensor domain (PAS domain)"/>
    <property type="match status" value="1"/>
</dbReference>
<comment type="caution">
    <text evidence="10">The sequence shown here is derived from an EMBL/GenBank/DDBJ whole genome shotgun (WGS) entry which is preliminary data.</text>
</comment>
<dbReference type="Gene3D" id="3.30.565.10">
    <property type="entry name" value="Histidine kinase-like ATPase, C-terminal domain"/>
    <property type="match status" value="1"/>
</dbReference>
<dbReference type="CDD" id="cd00082">
    <property type="entry name" value="HisKA"/>
    <property type="match status" value="1"/>
</dbReference>
<dbReference type="PROSITE" id="PS50113">
    <property type="entry name" value="PAC"/>
    <property type="match status" value="1"/>
</dbReference>
<feature type="coiled-coil region" evidence="6">
    <location>
        <begin position="790"/>
        <end position="817"/>
    </location>
</feature>
<dbReference type="InterPro" id="IPR003594">
    <property type="entry name" value="HATPase_dom"/>
</dbReference>
<proteinExistence type="predicted"/>
<accession>A0ABQ2G426</accession>
<dbReference type="CDD" id="cd16921">
    <property type="entry name" value="HATPase_FilI-like"/>
    <property type="match status" value="1"/>
</dbReference>
<dbReference type="InterPro" id="IPR003661">
    <property type="entry name" value="HisK_dim/P_dom"/>
</dbReference>
<dbReference type="PROSITE" id="PS50109">
    <property type="entry name" value="HIS_KIN"/>
    <property type="match status" value="1"/>
</dbReference>
<dbReference type="InterPro" id="IPR000700">
    <property type="entry name" value="PAS-assoc_C"/>
</dbReference>
<feature type="domain" description="PAS" evidence="8">
    <location>
        <begin position="675"/>
        <end position="725"/>
    </location>
</feature>
<keyword evidence="11" id="KW-1185">Reference proteome</keyword>
<evidence type="ECO:0000259" key="8">
    <source>
        <dbReference type="PROSITE" id="PS50112"/>
    </source>
</evidence>
<dbReference type="InterPro" id="IPR029016">
    <property type="entry name" value="GAF-like_dom_sf"/>
</dbReference>
<dbReference type="SUPFAM" id="SSF55874">
    <property type="entry name" value="ATPase domain of HSP90 chaperone/DNA topoisomerase II/histidine kinase"/>
    <property type="match status" value="1"/>
</dbReference>
<dbReference type="Gene3D" id="3.30.450.40">
    <property type="match status" value="4"/>
</dbReference>
<dbReference type="SMART" id="SM00388">
    <property type="entry name" value="HisKA"/>
    <property type="match status" value="1"/>
</dbReference>
<keyword evidence="5" id="KW-0418">Kinase</keyword>
<keyword evidence="3" id="KW-0597">Phosphoprotein</keyword>
<dbReference type="Proteomes" id="UP000639973">
    <property type="component" value="Unassembled WGS sequence"/>
</dbReference>
<dbReference type="SUPFAM" id="SSF55781">
    <property type="entry name" value="GAF domain-like"/>
    <property type="match status" value="4"/>
</dbReference>
<comment type="catalytic activity">
    <reaction evidence="1">
        <text>ATP + protein L-histidine = ADP + protein N-phospho-L-histidine.</text>
        <dbReference type="EC" id="2.7.13.3"/>
    </reaction>
</comment>
<dbReference type="PANTHER" id="PTHR43304:SF1">
    <property type="entry name" value="PAC DOMAIN-CONTAINING PROTEIN"/>
    <property type="match status" value="1"/>
</dbReference>
<reference evidence="11" key="1">
    <citation type="journal article" date="2019" name="Int. J. Syst. Evol. Microbiol.">
        <title>The Global Catalogue of Microorganisms (GCM) 10K type strain sequencing project: providing services to taxonomists for standard genome sequencing and annotation.</title>
        <authorList>
            <consortium name="The Broad Institute Genomics Platform"/>
            <consortium name="The Broad Institute Genome Sequencing Center for Infectious Disease"/>
            <person name="Wu L."/>
            <person name="Ma J."/>
        </authorList>
    </citation>
    <scope>NUCLEOTIDE SEQUENCE [LARGE SCALE GENOMIC DNA]</scope>
    <source>
        <strain evidence="11">JCM 15442</strain>
    </source>
</reference>
<evidence type="ECO:0000256" key="2">
    <source>
        <dbReference type="ARBA" id="ARBA00012438"/>
    </source>
</evidence>
<feature type="domain" description="Histidine kinase" evidence="7">
    <location>
        <begin position="817"/>
        <end position="1031"/>
    </location>
</feature>
<keyword evidence="4" id="KW-0808">Transferase</keyword>
<dbReference type="InterPro" id="IPR036890">
    <property type="entry name" value="HATPase_C_sf"/>
</dbReference>
<dbReference type="SUPFAM" id="SSF47384">
    <property type="entry name" value="Homodimeric domain of signal transducing histidine kinase"/>
    <property type="match status" value="1"/>
</dbReference>
<dbReference type="InterPro" id="IPR005467">
    <property type="entry name" value="His_kinase_dom"/>
</dbReference>
<evidence type="ECO:0000313" key="10">
    <source>
        <dbReference type="EMBL" id="GGL72965.1"/>
    </source>
</evidence>
<evidence type="ECO:0000259" key="9">
    <source>
        <dbReference type="PROSITE" id="PS50113"/>
    </source>
</evidence>